<sequence length="474" mass="54869">MKKYRLDRIELGKLIRETRKAKKLRQQDLEDNIVSQVVISNIETGKTDVSEQKIIYLFNKLGLKEEDMSRFYIDEEKINQEEVNEEIELRLESIETMIDLADPDQGIVELRSFPLPPGSPYIVVVHFLRGKCYFFKRNLKKAQKHFFEAIRCINDKHTDMISTNLKSLCYYYLSRVEYLQNNLHQALEYCKKGINTFIIDGKRKYTKHLLLLGKSIYFQKLNRLEDAQTVLNEISHNALPSEKTGSIPYEIESKEVVLNFVELQATIWAKGGMHTQAINHARKGIALARVDKAYDRCCELWTTLGSVYSEKGNLNLAEICFLTALKLKDKIKKEYLLAYAYTQLGDLYSKRNEFSSSGEYFLKAVKISKKINDAYQETEALMGLGNCYVKQGMHDQAVQCLHKALELARQHDFMKQKNQLLLMLGHYLRNMGNSDYQRYALDFFFSNADAFFEGGEQPMLYGPTKQHAADPPDG</sequence>
<name>A0A7W1WQ40_9BACL</name>
<dbReference type="InterPro" id="IPR001387">
    <property type="entry name" value="Cro/C1-type_HTH"/>
</dbReference>
<dbReference type="InterPro" id="IPR010982">
    <property type="entry name" value="Lambda_DNA-bd_dom_sf"/>
</dbReference>
<dbReference type="PROSITE" id="PS50943">
    <property type="entry name" value="HTH_CROC1"/>
    <property type="match status" value="1"/>
</dbReference>
<reference evidence="3 4" key="1">
    <citation type="submission" date="2020-07" db="EMBL/GenBank/DDBJ databases">
        <authorList>
            <person name="Feng H."/>
        </authorList>
    </citation>
    <scope>NUCLEOTIDE SEQUENCE [LARGE SCALE GENOMIC DNA]</scope>
    <source>
        <strain evidence="4">s-10</strain>
    </source>
</reference>
<keyword evidence="1" id="KW-0802">TPR repeat</keyword>
<dbReference type="PANTHER" id="PTHR12558">
    <property type="entry name" value="CELL DIVISION CYCLE 16,23,27"/>
    <property type="match status" value="1"/>
</dbReference>
<dbReference type="Proteomes" id="UP000535491">
    <property type="component" value="Unassembled WGS sequence"/>
</dbReference>
<gene>
    <name evidence="3" type="ORF">H1191_06780</name>
</gene>
<dbReference type="GO" id="GO:0003677">
    <property type="term" value="F:DNA binding"/>
    <property type="evidence" value="ECO:0007669"/>
    <property type="project" value="InterPro"/>
</dbReference>
<comment type="caution">
    <text evidence="3">The sequence shown here is derived from an EMBL/GenBank/DDBJ whole genome shotgun (WGS) entry which is preliminary data.</text>
</comment>
<dbReference type="Pfam" id="PF13181">
    <property type="entry name" value="TPR_8"/>
    <property type="match status" value="2"/>
</dbReference>
<dbReference type="SUPFAM" id="SSF47413">
    <property type="entry name" value="lambda repressor-like DNA-binding domains"/>
    <property type="match status" value="1"/>
</dbReference>
<feature type="domain" description="HTH cro/C1-type" evidence="2">
    <location>
        <begin position="15"/>
        <end position="68"/>
    </location>
</feature>
<dbReference type="Gene3D" id="1.10.260.40">
    <property type="entry name" value="lambda repressor-like DNA-binding domains"/>
    <property type="match status" value="1"/>
</dbReference>
<feature type="repeat" description="TPR" evidence="1">
    <location>
        <begin position="338"/>
        <end position="371"/>
    </location>
</feature>
<dbReference type="SMART" id="SM00028">
    <property type="entry name" value="TPR"/>
    <property type="match status" value="5"/>
</dbReference>
<keyword evidence="4" id="KW-1185">Reference proteome</keyword>
<dbReference type="EMBL" id="JACEIQ010000005">
    <property type="protein sequence ID" value="MBA4494007.1"/>
    <property type="molecule type" value="Genomic_DNA"/>
</dbReference>
<protein>
    <submittedName>
        <fullName evidence="3">Helix-turn-helix transcriptional regulator</fullName>
    </submittedName>
</protein>
<dbReference type="CDD" id="cd00093">
    <property type="entry name" value="HTH_XRE"/>
    <property type="match status" value="1"/>
</dbReference>
<organism evidence="3 4">
    <name type="scientific">Paenactinomyces guangxiensis</name>
    <dbReference type="NCBI Taxonomy" id="1490290"/>
    <lineage>
        <taxon>Bacteria</taxon>
        <taxon>Bacillati</taxon>
        <taxon>Bacillota</taxon>
        <taxon>Bacilli</taxon>
        <taxon>Bacillales</taxon>
        <taxon>Thermoactinomycetaceae</taxon>
        <taxon>Paenactinomyces</taxon>
    </lineage>
</organism>
<dbReference type="Pfam" id="PF01381">
    <property type="entry name" value="HTH_3"/>
    <property type="match status" value="1"/>
</dbReference>
<dbReference type="Pfam" id="PF00515">
    <property type="entry name" value="TPR_1"/>
    <property type="match status" value="1"/>
</dbReference>
<dbReference type="SUPFAM" id="SSF48452">
    <property type="entry name" value="TPR-like"/>
    <property type="match status" value="2"/>
</dbReference>
<dbReference type="AlphaFoldDB" id="A0A7W1WQ40"/>
<accession>A0A7W1WQ40</accession>
<evidence type="ECO:0000313" key="3">
    <source>
        <dbReference type="EMBL" id="MBA4494007.1"/>
    </source>
</evidence>
<dbReference type="InterPro" id="IPR011990">
    <property type="entry name" value="TPR-like_helical_dom_sf"/>
</dbReference>
<dbReference type="SMART" id="SM00530">
    <property type="entry name" value="HTH_XRE"/>
    <property type="match status" value="1"/>
</dbReference>
<dbReference type="PROSITE" id="PS50005">
    <property type="entry name" value="TPR"/>
    <property type="match status" value="2"/>
</dbReference>
<dbReference type="InterPro" id="IPR019734">
    <property type="entry name" value="TPR_rpt"/>
</dbReference>
<feature type="repeat" description="TPR" evidence="1">
    <location>
        <begin position="378"/>
        <end position="411"/>
    </location>
</feature>
<evidence type="ECO:0000259" key="2">
    <source>
        <dbReference type="PROSITE" id="PS50943"/>
    </source>
</evidence>
<dbReference type="RefSeq" id="WP_181751256.1">
    <property type="nucleotide sequence ID" value="NZ_JACEIQ010000005.1"/>
</dbReference>
<evidence type="ECO:0000256" key="1">
    <source>
        <dbReference type="PROSITE-ProRule" id="PRU00339"/>
    </source>
</evidence>
<proteinExistence type="predicted"/>
<dbReference type="Gene3D" id="1.25.40.10">
    <property type="entry name" value="Tetratricopeptide repeat domain"/>
    <property type="match status" value="2"/>
</dbReference>
<dbReference type="PANTHER" id="PTHR12558:SF13">
    <property type="entry name" value="CELL DIVISION CYCLE PROTEIN 27 HOMOLOG"/>
    <property type="match status" value="1"/>
</dbReference>
<evidence type="ECO:0000313" key="4">
    <source>
        <dbReference type="Proteomes" id="UP000535491"/>
    </source>
</evidence>